<feature type="transmembrane region" description="Helical" evidence="6">
    <location>
        <begin position="297"/>
        <end position="315"/>
    </location>
</feature>
<dbReference type="PANTHER" id="PTHR30250:SF11">
    <property type="entry name" value="O-ANTIGEN TRANSPORTER-RELATED"/>
    <property type="match status" value="1"/>
</dbReference>
<evidence type="ECO:0000256" key="4">
    <source>
        <dbReference type="ARBA" id="ARBA00022989"/>
    </source>
</evidence>
<proteinExistence type="predicted"/>
<dbReference type="Pfam" id="PF01943">
    <property type="entry name" value="Polysacc_synt"/>
    <property type="match status" value="1"/>
</dbReference>
<dbReference type="InterPro" id="IPR002797">
    <property type="entry name" value="Polysacc_synth"/>
</dbReference>
<feature type="transmembrane region" description="Helical" evidence="6">
    <location>
        <begin position="191"/>
        <end position="211"/>
    </location>
</feature>
<feature type="transmembrane region" description="Helical" evidence="6">
    <location>
        <begin position="232"/>
        <end position="256"/>
    </location>
</feature>
<dbReference type="GO" id="GO:0005886">
    <property type="term" value="C:plasma membrane"/>
    <property type="evidence" value="ECO:0007669"/>
    <property type="project" value="UniProtKB-SubCell"/>
</dbReference>
<dbReference type="InterPro" id="IPR050833">
    <property type="entry name" value="Poly_Biosynth_Transport"/>
</dbReference>
<organism evidence="7 8">
    <name type="scientific">Clostridium celatum DSM 1785</name>
    <dbReference type="NCBI Taxonomy" id="545697"/>
    <lineage>
        <taxon>Bacteria</taxon>
        <taxon>Bacillati</taxon>
        <taxon>Bacillota</taxon>
        <taxon>Clostridia</taxon>
        <taxon>Eubacteriales</taxon>
        <taxon>Clostridiaceae</taxon>
        <taxon>Clostridium</taxon>
    </lineage>
</organism>
<evidence type="ECO:0000313" key="8">
    <source>
        <dbReference type="Proteomes" id="UP000010420"/>
    </source>
</evidence>
<sequence length="419" mass="47491">MTNYGSKRIAYVRDSKEKMSNEFWSIWLIQLSVSIICLISYIFLFVVGNTSDLRIMFIMQFPLLLASLLDISWLYVGMEDFGKTITRNILVKIIGLILIFILVKGPNDVWLYILINSGSAFIGNLSFWIFLKKYVNKINFKAINVKCHIRESFLLFIPQIATQIYTTLDRAVIGGLSNTLQVGYYSNSQKIARLSLVVVTSLSFVMMPRIANMYANDDKGKVNDYLSKSLKFSLILSIFITTSLIVISKDFVPVFFGDNFKVIIPYMIISSVIVIFISVGGVFATQFSLPTGRTKEYTIPLVLAAVINPIINIILVPSLGALGGVFAIVITEFVVMFIRIFVVRKELDLRFMFKVTFKYLFAGIIGLIVSLFISKVLNPSYMSVFIEGTINAIVYFAIILIIDKELRLLLLSLIRKKMR</sequence>
<feature type="transmembrane region" description="Helical" evidence="6">
    <location>
        <begin position="152"/>
        <end position="171"/>
    </location>
</feature>
<evidence type="ECO:0000256" key="5">
    <source>
        <dbReference type="ARBA" id="ARBA00023136"/>
    </source>
</evidence>
<dbReference type="Proteomes" id="UP000010420">
    <property type="component" value="Unassembled WGS sequence"/>
</dbReference>
<name>L1QP54_9CLOT</name>
<dbReference type="PANTHER" id="PTHR30250">
    <property type="entry name" value="PST FAMILY PREDICTED COLANIC ACID TRANSPORTER"/>
    <property type="match status" value="1"/>
</dbReference>
<feature type="transmembrane region" description="Helical" evidence="6">
    <location>
        <begin position="85"/>
        <end position="103"/>
    </location>
</feature>
<feature type="transmembrane region" description="Helical" evidence="6">
    <location>
        <begin position="109"/>
        <end position="131"/>
    </location>
</feature>
<evidence type="ECO:0000256" key="3">
    <source>
        <dbReference type="ARBA" id="ARBA00022692"/>
    </source>
</evidence>
<evidence type="ECO:0000256" key="1">
    <source>
        <dbReference type="ARBA" id="ARBA00004651"/>
    </source>
</evidence>
<keyword evidence="2" id="KW-1003">Cell membrane</keyword>
<protein>
    <submittedName>
        <fullName evidence="7">Polysaccharide biosynthesis protein</fullName>
    </submittedName>
</protein>
<feature type="transmembrane region" description="Helical" evidence="6">
    <location>
        <begin position="53"/>
        <end position="76"/>
    </location>
</feature>
<comment type="caution">
    <text evidence="7">The sequence shown here is derived from an EMBL/GenBank/DDBJ whole genome shotgun (WGS) entry which is preliminary data.</text>
</comment>
<dbReference type="STRING" id="545697.HMPREF0216_00197"/>
<dbReference type="PATRIC" id="fig|545697.3.peg.194"/>
<dbReference type="AlphaFoldDB" id="L1QP54"/>
<feature type="transmembrane region" description="Helical" evidence="6">
    <location>
        <begin position="321"/>
        <end position="343"/>
    </location>
</feature>
<feature type="transmembrane region" description="Helical" evidence="6">
    <location>
        <begin position="23"/>
        <end position="47"/>
    </location>
</feature>
<keyword evidence="4 6" id="KW-1133">Transmembrane helix</keyword>
<feature type="transmembrane region" description="Helical" evidence="6">
    <location>
        <begin position="355"/>
        <end position="373"/>
    </location>
</feature>
<dbReference type="HOGENOM" id="CLU_022017_0_0_9"/>
<keyword evidence="5 6" id="KW-0472">Membrane</keyword>
<keyword evidence="8" id="KW-1185">Reference proteome</keyword>
<evidence type="ECO:0000256" key="6">
    <source>
        <dbReference type="SAM" id="Phobius"/>
    </source>
</evidence>
<accession>L1QP54</accession>
<keyword evidence="3 6" id="KW-0812">Transmembrane</keyword>
<evidence type="ECO:0000313" key="7">
    <source>
        <dbReference type="EMBL" id="EKY29490.1"/>
    </source>
</evidence>
<evidence type="ECO:0000256" key="2">
    <source>
        <dbReference type="ARBA" id="ARBA00022475"/>
    </source>
</evidence>
<reference evidence="7 8" key="1">
    <citation type="submission" date="2012-05" db="EMBL/GenBank/DDBJ databases">
        <authorList>
            <person name="Weinstock G."/>
            <person name="Sodergren E."/>
            <person name="Lobos E.A."/>
            <person name="Fulton L."/>
            <person name="Fulton R."/>
            <person name="Courtney L."/>
            <person name="Fronick C."/>
            <person name="O'Laughlin M."/>
            <person name="Godfrey J."/>
            <person name="Wilson R.M."/>
            <person name="Miner T."/>
            <person name="Farmer C."/>
            <person name="Delehaunty K."/>
            <person name="Cordes M."/>
            <person name="Minx P."/>
            <person name="Tomlinson C."/>
            <person name="Chen J."/>
            <person name="Wollam A."/>
            <person name="Pepin K.H."/>
            <person name="Bhonagiri V."/>
            <person name="Zhang X."/>
            <person name="Suruliraj S."/>
            <person name="Warren W."/>
            <person name="Mitreva M."/>
            <person name="Mardis E.R."/>
            <person name="Wilson R.K."/>
        </authorList>
    </citation>
    <scope>NUCLEOTIDE SEQUENCE [LARGE SCALE GENOMIC DNA]</scope>
    <source>
        <strain evidence="7 8">DSM 1785</strain>
    </source>
</reference>
<comment type="subcellular location">
    <subcellularLocation>
        <location evidence="1">Cell membrane</location>
        <topology evidence="1">Multi-pass membrane protein</topology>
    </subcellularLocation>
</comment>
<dbReference type="EMBL" id="AMEZ01000007">
    <property type="protein sequence ID" value="EKY29490.1"/>
    <property type="molecule type" value="Genomic_DNA"/>
</dbReference>
<gene>
    <name evidence="7" type="ORF">HMPREF0216_00197</name>
</gene>
<dbReference type="eggNOG" id="COG2244">
    <property type="taxonomic scope" value="Bacteria"/>
</dbReference>
<feature type="transmembrane region" description="Helical" evidence="6">
    <location>
        <begin position="262"/>
        <end position="285"/>
    </location>
</feature>